<protein>
    <submittedName>
        <fullName evidence="1">Uncharacterized protein</fullName>
    </submittedName>
</protein>
<sequence>MDVTGFQYVRSHAGWLIRFSSMHWRNNSFASLAGMANLIAQTFP</sequence>
<name>D8IQ52_HERSS</name>
<dbReference type="STRING" id="757424.Hsero_1585"/>
<dbReference type="HOGENOM" id="CLU_3217174_0_0_4"/>
<evidence type="ECO:0000313" key="1">
    <source>
        <dbReference type="EMBL" id="ADJ63098.1"/>
    </source>
</evidence>
<dbReference type="AlphaFoldDB" id="D8IQ52"/>
<gene>
    <name evidence="1" type="ordered locus">Hsero_1585</name>
</gene>
<evidence type="ECO:0000313" key="2">
    <source>
        <dbReference type="Proteomes" id="UP000000329"/>
    </source>
</evidence>
<keyword evidence="2" id="KW-1185">Reference proteome</keyword>
<organism evidence="1 2">
    <name type="scientific">Herbaspirillum seropedicae (strain SmR1)</name>
    <dbReference type="NCBI Taxonomy" id="757424"/>
    <lineage>
        <taxon>Bacteria</taxon>
        <taxon>Pseudomonadati</taxon>
        <taxon>Pseudomonadota</taxon>
        <taxon>Betaproteobacteria</taxon>
        <taxon>Burkholderiales</taxon>
        <taxon>Oxalobacteraceae</taxon>
        <taxon>Herbaspirillum</taxon>
    </lineage>
</organism>
<reference evidence="1 2" key="1">
    <citation type="submission" date="2010-04" db="EMBL/GenBank/DDBJ databases">
        <title>The genome of Herbaspirillum seropedicae SmR1, an endophytic, nitrogen-fixing, plant-growth promoting beta-Proteobacteria.</title>
        <authorList>
            <person name="Pedrosa F.O."/>
            <person name="Monteiro R.A."/>
            <person name="Wassem R."/>
            <person name="Cruz L.M."/>
            <person name="Ayub R.A."/>
            <person name="Colauto N.B."/>
            <person name="Fernandez M.A."/>
            <person name="Fungaro M.H.P."/>
            <person name="Grisard E.C."/>
            <person name="Hungria M."/>
            <person name="Madeira H.M.F."/>
            <person name="Nodari R.O."/>
            <person name="Osaku C.A."/>
            <person name="Petzl-Erler M.L."/>
            <person name="Terenzi H."/>
            <person name="Vieira L.G.E."/>
            <person name="Almeida M.I.M."/>
            <person name="Alves L.R."/>
            <person name="Arantes O.M.N."/>
            <person name="Balsanelli E."/>
            <person name="Barcellos F.G."/>
            <person name="Baura V.A."/>
            <person name="Binde D.R."/>
            <person name="Campo R.J."/>
            <person name="Chubatsu L.S."/>
            <person name="Chueire L.M.O."/>
            <person name="Ciferri R.R."/>
            <person name="Correa L.C."/>
            <person name="da Conceicao Silva J.L."/>
            <person name="Dabul A.N.G."/>
            <person name="Dambros B.P."/>
            <person name="Faoro H."/>
            <person name="Favetti A."/>
            <person name="Friedermann G."/>
            <person name="Furlaneto M.C."/>
            <person name="Gasques L.S."/>
            <person name="Gimenes C.C.T."/>
            <person name="Gioppo N.M.R."/>
            <person name="Glienke-Blanco C."/>
            <person name="Godoy L.P."/>
            <person name="Guerra M.P."/>
            <person name="Karp S."/>
            <person name="Kava-Cordeiro V."/>
            <person name="Margarido V.P."/>
            <person name="Mathioni S.M."/>
            <person name="Menck-Soares M.A."/>
            <person name="Murace N.K."/>
            <person name="Nicolas M.F."/>
            <person name="Oliveira C.E.C."/>
            <person name="Pagnan N.A.B."/>
            <person name="Pamphile J.A."/>
            <person name="Patussi E.V."/>
            <person name="Pereira L.F.P."/>
            <person name="Pereira-Ferrari L."/>
            <person name="Pinto F.G.S."/>
            <person name="Precoma C."/>
            <person name="Prioli A.J."/>
            <person name="Prioli S.M.A.P."/>
            <person name="Raittz R.T."/>
            <person name="Ramos H.J.O."/>
            <person name="Ribeiro E.M.S.F."/>
            <person name="Rigo L.U."/>
            <person name="Rocha C.L.M.S.C."/>
            <person name="Rocha S.N."/>
            <person name="Santos K."/>
            <person name="Satori D."/>
            <person name="Silva A.G."/>
            <person name="Simao R.C.G."/>
            <person name="Soares M.A.M."/>
            <person name="Souza E.M."/>
            <person name="Steffens M.B.R."/>
            <person name="Steindel M."/>
            <person name="Tadra-Sfeir M.Z."/>
            <person name="Takahashi E.K."/>
            <person name="Torres R.A."/>
            <person name="Valle J.S."/>
            <person name="Vernal J.I."/>
            <person name="Vilas-Boas L.A."/>
            <person name="Watanabe M.A.E."/>
            <person name="Weiss V.A."/>
            <person name="Yates M.A."/>
            <person name="Souza E.M."/>
        </authorList>
    </citation>
    <scope>NUCLEOTIDE SEQUENCE [LARGE SCALE GENOMIC DNA]</scope>
    <source>
        <strain evidence="1 2">SmR1</strain>
    </source>
</reference>
<accession>D8IQ52</accession>
<dbReference type="EMBL" id="CP002039">
    <property type="protein sequence ID" value="ADJ63098.1"/>
    <property type="molecule type" value="Genomic_DNA"/>
</dbReference>
<proteinExistence type="predicted"/>
<dbReference type="KEGG" id="hse:Hsero_1585"/>
<dbReference type="Proteomes" id="UP000000329">
    <property type="component" value="Chromosome"/>
</dbReference>